<dbReference type="RefSeq" id="WP_150471526.1">
    <property type="nucleotide sequence ID" value="NZ_CP108038.1"/>
</dbReference>
<protein>
    <recommendedName>
        <fullName evidence="4">Integral membrane protein</fullName>
    </recommendedName>
</protein>
<dbReference type="GeneID" id="93763912"/>
<reference evidence="2" key="1">
    <citation type="submission" date="2022-10" db="EMBL/GenBank/DDBJ databases">
        <title>The complete genomes of actinobacterial strains from the NBC collection.</title>
        <authorList>
            <person name="Joergensen T.S."/>
            <person name="Alvarez Arevalo M."/>
            <person name="Sterndorff E.B."/>
            <person name="Faurdal D."/>
            <person name="Vuksanovic O."/>
            <person name="Mourched A.-S."/>
            <person name="Charusanti P."/>
            <person name="Shaw S."/>
            <person name="Blin K."/>
            <person name="Weber T."/>
        </authorList>
    </citation>
    <scope>NUCLEOTIDE SEQUENCE</scope>
    <source>
        <strain evidence="2">NBC_00302</strain>
    </source>
</reference>
<evidence type="ECO:0000313" key="3">
    <source>
        <dbReference type="Proteomes" id="UP001432071"/>
    </source>
</evidence>
<sequence length="310" mass="32264">MGSGEARRGAGQGVTYAGAAAAGAAAQLPAVFVLSWVHWMAGDPYGTSYDGEMLLLAVAVPFAPLYLPVLGFLHACVQVLPGAALGHVVLRGARWPQWVRHLLGAVIVGVVWGVVGAVVWGWSFTDVACSLAALAVLPVLAMAYARVRSTAGLRGIGVVWAVWWRAGLASVALLVLAFPAAALATATGLIEEYEPPQLSAAQLAGVWQDEEGAVLRLLPGGRAELARMPAEADPFVDAEFAVCEGTGTWTVADGQYHDRDGIVVRLDTGSGTGSGCGNETGWTIAGTDRTPELFATFGGLEELRVLTRAF</sequence>
<evidence type="ECO:0008006" key="4">
    <source>
        <dbReference type="Google" id="ProtNLM"/>
    </source>
</evidence>
<keyword evidence="3" id="KW-1185">Reference proteome</keyword>
<dbReference type="EMBL" id="CP108038">
    <property type="protein sequence ID" value="WUN88751.1"/>
    <property type="molecule type" value="Genomic_DNA"/>
</dbReference>
<proteinExistence type="predicted"/>
<keyword evidence="1" id="KW-0472">Membrane</keyword>
<evidence type="ECO:0000313" key="2">
    <source>
        <dbReference type="EMBL" id="WUN88751.1"/>
    </source>
</evidence>
<feature type="transmembrane region" description="Helical" evidence="1">
    <location>
        <begin position="102"/>
        <end position="122"/>
    </location>
</feature>
<feature type="transmembrane region" description="Helical" evidence="1">
    <location>
        <begin position="65"/>
        <end position="90"/>
    </location>
</feature>
<organism evidence="2 3">
    <name type="scientific">Streptomyces bobili</name>
    <dbReference type="NCBI Taxonomy" id="67280"/>
    <lineage>
        <taxon>Bacteria</taxon>
        <taxon>Bacillati</taxon>
        <taxon>Actinomycetota</taxon>
        <taxon>Actinomycetes</taxon>
        <taxon>Kitasatosporales</taxon>
        <taxon>Streptomycetaceae</taxon>
        <taxon>Streptomyces</taxon>
    </lineage>
</organism>
<name>A0ABZ1R1B1_9ACTN</name>
<feature type="transmembrane region" description="Helical" evidence="1">
    <location>
        <begin position="16"/>
        <end position="39"/>
    </location>
</feature>
<gene>
    <name evidence="2" type="ORF">OHT53_23045</name>
</gene>
<keyword evidence="1" id="KW-0812">Transmembrane</keyword>
<accession>A0ABZ1R1B1</accession>
<evidence type="ECO:0000256" key="1">
    <source>
        <dbReference type="SAM" id="Phobius"/>
    </source>
</evidence>
<feature type="transmembrane region" description="Helical" evidence="1">
    <location>
        <begin position="128"/>
        <end position="147"/>
    </location>
</feature>
<keyword evidence="1" id="KW-1133">Transmembrane helix</keyword>
<feature type="transmembrane region" description="Helical" evidence="1">
    <location>
        <begin position="168"/>
        <end position="190"/>
    </location>
</feature>
<dbReference type="Proteomes" id="UP001432071">
    <property type="component" value="Chromosome"/>
</dbReference>